<proteinExistence type="predicted"/>
<keyword evidence="2" id="KW-1185">Reference proteome</keyword>
<sequence>ESDNKQPTSTTLNTMVYFPYDRQNFIEVEPFQQNNLCNIDSTVDYTPTIDSGINMLLGIPET</sequence>
<dbReference type="Proteomes" id="UP000789405">
    <property type="component" value="Unassembled WGS sequence"/>
</dbReference>
<dbReference type="AlphaFoldDB" id="A0A9N9PBH9"/>
<name>A0A9N9PBH9_9GLOM</name>
<evidence type="ECO:0000313" key="1">
    <source>
        <dbReference type="EMBL" id="CAG8804848.1"/>
    </source>
</evidence>
<gene>
    <name evidence="1" type="ORF">DERYTH_LOCUS24183</name>
</gene>
<dbReference type="EMBL" id="CAJVPY010039414">
    <property type="protein sequence ID" value="CAG8804848.1"/>
    <property type="molecule type" value="Genomic_DNA"/>
</dbReference>
<reference evidence="1" key="1">
    <citation type="submission" date="2021-06" db="EMBL/GenBank/DDBJ databases">
        <authorList>
            <person name="Kallberg Y."/>
            <person name="Tangrot J."/>
            <person name="Rosling A."/>
        </authorList>
    </citation>
    <scope>NUCLEOTIDE SEQUENCE</scope>
    <source>
        <strain evidence="1">MA453B</strain>
    </source>
</reference>
<protein>
    <submittedName>
        <fullName evidence="1">16668_t:CDS:1</fullName>
    </submittedName>
</protein>
<organism evidence="1 2">
    <name type="scientific">Dentiscutata erythropus</name>
    <dbReference type="NCBI Taxonomy" id="1348616"/>
    <lineage>
        <taxon>Eukaryota</taxon>
        <taxon>Fungi</taxon>
        <taxon>Fungi incertae sedis</taxon>
        <taxon>Mucoromycota</taxon>
        <taxon>Glomeromycotina</taxon>
        <taxon>Glomeromycetes</taxon>
        <taxon>Diversisporales</taxon>
        <taxon>Gigasporaceae</taxon>
        <taxon>Dentiscutata</taxon>
    </lineage>
</organism>
<comment type="caution">
    <text evidence="1">The sequence shown here is derived from an EMBL/GenBank/DDBJ whole genome shotgun (WGS) entry which is preliminary data.</text>
</comment>
<feature type="non-terminal residue" evidence="1">
    <location>
        <position position="1"/>
    </location>
</feature>
<accession>A0A9N9PBH9</accession>
<evidence type="ECO:0000313" key="2">
    <source>
        <dbReference type="Proteomes" id="UP000789405"/>
    </source>
</evidence>